<dbReference type="InterPro" id="IPR044304">
    <property type="entry name" value="NUBPL-like"/>
</dbReference>
<dbReference type="GO" id="GO:0051539">
    <property type="term" value="F:4 iron, 4 sulfur cluster binding"/>
    <property type="evidence" value="ECO:0007669"/>
    <property type="project" value="TreeGrafter"/>
</dbReference>
<evidence type="ECO:0000256" key="4">
    <source>
        <dbReference type="ARBA" id="ARBA00023004"/>
    </source>
</evidence>
<keyword evidence="1" id="KW-0479">Metal-binding</keyword>
<comment type="similarity">
    <text evidence="6">Belongs to the Mrp/NBP35 ATP-binding proteins family.</text>
</comment>
<keyword evidence="8" id="KW-1185">Reference proteome</keyword>
<dbReference type="GO" id="GO:0032981">
    <property type="term" value="P:mitochondrial respiratory chain complex I assembly"/>
    <property type="evidence" value="ECO:0007669"/>
    <property type="project" value="TreeGrafter"/>
</dbReference>
<dbReference type="CDD" id="cd02037">
    <property type="entry name" value="Mrp_NBP35"/>
    <property type="match status" value="1"/>
</dbReference>
<sequence length="414" mass="44645">MNTPGCRASSNLYWSLLHLRDLLGRRDLSARRDHGPDLLVDHRDLERLAHHGQNPFLGLLLALLLPGHRAQKSRHVHRIRLRQSAQTTKIQQDSPKAIGVKRENLGSRVNAAYSIPTSFKSTCMLQHSDPQQLTLSKGLPQIPRKGTVASGKGGVGKSTVAVNIAFALSARNLRVGVLDLDIFGPSVPTLLGLQHSEEPLLTSKGALVPLVNHGMPAMSMGFLLPRAKESDSVHDTPIVWRGLMVQKAVQQLLFDVDWSSNGAPLDVLVMDLPPGTGDVPLTLGQLVTVDGAVIVSTPQDVALADVRKGIAMLRKLDVPITGLVLNLASFLCSSCHTPHYLFGPPDAFREVAKRLDIDVLAELPLVPGVSTGGDGGLPFALTRNASQSGTGAQVWNTEMHRAVDRVLEGIKPYL</sequence>
<dbReference type="AlphaFoldDB" id="A0A8H6SS59"/>
<gene>
    <name evidence="7" type="ORF">HMN09_00824900</name>
</gene>
<dbReference type="InterPro" id="IPR027417">
    <property type="entry name" value="P-loop_NTPase"/>
</dbReference>
<dbReference type="Proteomes" id="UP000613580">
    <property type="component" value="Unassembled WGS sequence"/>
</dbReference>
<dbReference type="PANTHER" id="PTHR42961:SF2">
    <property type="entry name" value="IRON-SULFUR PROTEIN NUBPL"/>
    <property type="match status" value="1"/>
</dbReference>
<protein>
    <submittedName>
        <fullName evidence="7">Iron-sulfur protein IND1</fullName>
    </submittedName>
</protein>
<evidence type="ECO:0000313" key="7">
    <source>
        <dbReference type="EMBL" id="KAF7304238.1"/>
    </source>
</evidence>
<dbReference type="OrthoDB" id="1741334at2759"/>
<evidence type="ECO:0000256" key="5">
    <source>
        <dbReference type="ARBA" id="ARBA00023014"/>
    </source>
</evidence>
<evidence type="ECO:0000256" key="2">
    <source>
        <dbReference type="ARBA" id="ARBA00022741"/>
    </source>
</evidence>
<organism evidence="7 8">
    <name type="scientific">Mycena chlorophos</name>
    <name type="common">Agaric fungus</name>
    <name type="synonym">Agaricus chlorophos</name>
    <dbReference type="NCBI Taxonomy" id="658473"/>
    <lineage>
        <taxon>Eukaryota</taxon>
        <taxon>Fungi</taxon>
        <taxon>Dikarya</taxon>
        <taxon>Basidiomycota</taxon>
        <taxon>Agaricomycotina</taxon>
        <taxon>Agaricomycetes</taxon>
        <taxon>Agaricomycetidae</taxon>
        <taxon>Agaricales</taxon>
        <taxon>Marasmiineae</taxon>
        <taxon>Mycenaceae</taxon>
        <taxon>Mycena</taxon>
    </lineage>
</organism>
<dbReference type="SUPFAM" id="SSF52540">
    <property type="entry name" value="P-loop containing nucleoside triphosphate hydrolases"/>
    <property type="match status" value="1"/>
</dbReference>
<comment type="caution">
    <text evidence="7">The sequence shown here is derived from an EMBL/GenBank/DDBJ whole genome shotgun (WGS) entry which is preliminary data.</text>
</comment>
<dbReference type="GO" id="GO:0046872">
    <property type="term" value="F:metal ion binding"/>
    <property type="evidence" value="ECO:0007669"/>
    <property type="project" value="UniProtKB-KW"/>
</dbReference>
<keyword evidence="3" id="KW-0067">ATP-binding</keyword>
<name>A0A8H6SS59_MYCCL</name>
<dbReference type="FunFam" id="3.40.50.300:FF:001119">
    <property type="entry name" value="Iron-sulfur cluster carrier protein"/>
    <property type="match status" value="1"/>
</dbReference>
<dbReference type="InterPro" id="IPR019591">
    <property type="entry name" value="Mrp/NBP35_ATP-bd"/>
</dbReference>
<evidence type="ECO:0000256" key="1">
    <source>
        <dbReference type="ARBA" id="ARBA00022723"/>
    </source>
</evidence>
<evidence type="ECO:0000256" key="3">
    <source>
        <dbReference type="ARBA" id="ARBA00022840"/>
    </source>
</evidence>
<dbReference type="InterPro" id="IPR033756">
    <property type="entry name" value="YlxH/NBP35"/>
</dbReference>
<dbReference type="Pfam" id="PF10609">
    <property type="entry name" value="ParA"/>
    <property type="match status" value="1"/>
</dbReference>
<dbReference type="GO" id="GO:0005524">
    <property type="term" value="F:ATP binding"/>
    <property type="evidence" value="ECO:0007669"/>
    <property type="project" value="UniProtKB-KW"/>
</dbReference>
<dbReference type="GO" id="GO:0140663">
    <property type="term" value="F:ATP-dependent FeS chaperone activity"/>
    <property type="evidence" value="ECO:0007669"/>
    <property type="project" value="InterPro"/>
</dbReference>
<proteinExistence type="inferred from homology"/>
<evidence type="ECO:0000313" key="8">
    <source>
        <dbReference type="Proteomes" id="UP000613580"/>
    </source>
</evidence>
<evidence type="ECO:0000256" key="6">
    <source>
        <dbReference type="ARBA" id="ARBA00024036"/>
    </source>
</evidence>
<dbReference type="Gene3D" id="3.40.50.300">
    <property type="entry name" value="P-loop containing nucleotide triphosphate hydrolases"/>
    <property type="match status" value="1"/>
</dbReference>
<reference evidence="7" key="1">
    <citation type="submission" date="2020-05" db="EMBL/GenBank/DDBJ databases">
        <title>Mycena genomes resolve the evolution of fungal bioluminescence.</title>
        <authorList>
            <person name="Tsai I.J."/>
        </authorList>
    </citation>
    <scope>NUCLEOTIDE SEQUENCE</scope>
    <source>
        <strain evidence="7">110903Hualien_Pintung</strain>
    </source>
</reference>
<accession>A0A8H6SS59</accession>
<dbReference type="EMBL" id="JACAZE010000011">
    <property type="protein sequence ID" value="KAF7304238.1"/>
    <property type="molecule type" value="Genomic_DNA"/>
</dbReference>
<dbReference type="PANTHER" id="PTHR42961">
    <property type="entry name" value="IRON-SULFUR PROTEIN NUBPL"/>
    <property type="match status" value="1"/>
</dbReference>
<keyword evidence="5" id="KW-0411">Iron-sulfur</keyword>
<dbReference type="GO" id="GO:0016226">
    <property type="term" value="P:iron-sulfur cluster assembly"/>
    <property type="evidence" value="ECO:0007669"/>
    <property type="project" value="InterPro"/>
</dbReference>
<keyword evidence="2" id="KW-0547">Nucleotide-binding</keyword>
<dbReference type="HAMAP" id="MF_02040">
    <property type="entry name" value="Mrp_NBP35"/>
    <property type="match status" value="1"/>
</dbReference>
<dbReference type="GO" id="GO:0005739">
    <property type="term" value="C:mitochondrion"/>
    <property type="evidence" value="ECO:0007669"/>
    <property type="project" value="TreeGrafter"/>
</dbReference>
<keyword evidence="4" id="KW-0408">Iron</keyword>